<dbReference type="Gene3D" id="3.30.1490.80">
    <property type="match status" value="1"/>
</dbReference>
<dbReference type="FunFam" id="3.30.1490.50:FF:000002">
    <property type="entry name" value="Glutathione synthetase"/>
    <property type="match status" value="1"/>
</dbReference>
<name>A0A3B1A9I2_9ZZZZ</name>
<dbReference type="InterPro" id="IPR004887">
    <property type="entry name" value="GSH_synth_subst-bd"/>
</dbReference>
<dbReference type="UniPathway" id="UPA00142">
    <property type="reaction ID" value="UER00210"/>
</dbReference>
<dbReference type="Gene3D" id="3.30.470.20">
    <property type="entry name" value="ATP-grasp fold, B domain"/>
    <property type="match status" value="1"/>
</dbReference>
<dbReference type="InterPro" id="IPR014042">
    <property type="entry name" value="Glutathione_synthase_a-hlx"/>
</dbReference>
<proteinExistence type="inferred from homology"/>
<keyword evidence="6 13" id="KW-0436">Ligase</keyword>
<keyword evidence="8" id="KW-0479">Metal-binding</keyword>
<comment type="similarity">
    <text evidence="3">Belongs to the eukaryotic GSH synthase family.</text>
</comment>
<dbReference type="InterPro" id="IPR014049">
    <property type="entry name" value="Glutathione_synthase_N_euk"/>
</dbReference>
<dbReference type="AlphaFoldDB" id="A0A3B1A9I2"/>
<protein>
    <recommendedName>
        <fullName evidence="5">glutathione synthase</fullName>
        <ecNumber evidence="5">6.3.2.3</ecNumber>
    </recommendedName>
</protein>
<dbReference type="Gene3D" id="3.40.50.1760">
    <property type="entry name" value="Glutathione synthase, substrate-binding domain superfamily, eukaryotic"/>
    <property type="match status" value="1"/>
</dbReference>
<sequence>MSYRQPSPERIQEAVDLALASGVLMADTHASFTHVPFTAFPSAYPRAAYNKALAIAIDFNQLMIRVAMDHDFLARITHDIASADPFTARLFNSYLETRPADGALPPGLGLFRSDYLLQASAATSGDWSNALRQVEINTISSAFGALSSRLSELHHYLATRHGNIDSQVLPSNPAQSGMVDALASAWRHYGEADAVILFVIQADERNIFDQRHMEHMLWTRHGIAVVRRTLAQLGEHACLSADSHRLRIENQEVALVYFRAGYTPSDYDDERAWRGRVLLERSIAIKCPTLAMQLCGTKKMQQCLTEPNVLEQFLDDKEQCQRLRSCFAGLYRLDDRKAVDRALMNPENYVLKPQREGGGNNLYGQDMRRALAAMDKSKFPGWILMEYIRPPRSSNFLIRDGQCSAETPTVSELGIFSMCLNQGDTLLENRALGHLLRTKPETEKEGGIVARAAVLDSPCLVD</sequence>
<evidence type="ECO:0000256" key="10">
    <source>
        <dbReference type="ARBA" id="ARBA00022840"/>
    </source>
</evidence>
<dbReference type="EC" id="6.3.2.3" evidence="5"/>
<comment type="cofactor">
    <cofactor evidence="1">
        <name>Mg(2+)</name>
        <dbReference type="ChEBI" id="CHEBI:18420"/>
    </cofactor>
</comment>
<dbReference type="Gene3D" id="1.10.1080.10">
    <property type="entry name" value="Glutathione Synthetase, Chain A, domain 3"/>
    <property type="match status" value="1"/>
</dbReference>
<comment type="pathway">
    <text evidence="2">Sulfur metabolism; glutathione biosynthesis; glutathione from L-cysteine and L-glutamate: step 2/2.</text>
</comment>
<evidence type="ECO:0000256" key="5">
    <source>
        <dbReference type="ARBA" id="ARBA00012214"/>
    </source>
</evidence>
<reference evidence="13" key="1">
    <citation type="submission" date="2018-06" db="EMBL/GenBank/DDBJ databases">
        <authorList>
            <person name="Zhirakovskaya E."/>
        </authorList>
    </citation>
    <scope>NUCLEOTIDE SEQUENCE</scope>
</reference>
<evidence type="ECO:0000313" key="13">
    <source>
        <dbReference type="EMBL" id="VAX02426.1"/>
    </source>
</evidence>
<dbReference type="SUPFAM" id="SSF52440">
    <property type="entry name" value="PreATP-grasp domain"/>
    <property type="match status" value="1"/>
</dbReference>
<evidence type="ECO:0000256" key="11">
    <source>
        <dbReference type="ARBA" id="ARBA00022842"/>
    </source>
</evidence>
<dbReference type="EMBL" id="UOFV01000315">
    <property type="protein sequence ID" value="VAX02426.1"/>
    <property type="molecule type" value="Genomic_DNA"/>
</dbReference>
<evidence type="ECO:0000256" key="7">
    <source>
        <dbReference type="ARBA" id="ARBA00022684"/>
    </source>
</evidence>
<evidence type="ECO:0000256" key="1">
    <source>
        <dbReference type="ARBA" id="ARBA00001946"/>
    </source>
</evidence>
<gene>
    <name evidence="13" type="ORF">MNBD_GAMMA19-438</name>
</gene>
<dbReference type="Gene3D" id="3.30.1490.50">
    <property type="match status" value="1"/>
</dbReference>
<evidence type="ECO:0000256" key="2">
    <source>
        <dbReference type="ARBA" id="ARBA00004965"/>
    </source>
</evidence>
<evidence type="ECO:0000256" key="8">
    <source>
        <dbReference type="ARBA" id="ARBA00022723"/>
    </source>
</evidence>
<dbReference type="Pfam" id="PF03199">
    <property type="entry name" value="GSH_synthase"/>
    <property type="match status" value="1"/>
</dbReference>
<evidence type="ECO:0000256" key="3">
    <source>
        <dbReference type="ARBA" id="ARBA00010385"/>
    </source>
</evidence>
<comment type="subunit">
    <text evidence="4">Homodimer.</text>
</comment>
<dbReference type="SUPFAM" id="SSF56059">
    <property type="entry name" value="Glutathione synthetase ATP-binding domain-like"/>
    <property type="match status" value="1"/>
</dbReference>
<evidence type="ECO:0000256" key="6">
    <source>
        <dbReference type="ARBA" id="ARBA00022598"/>
    </source>
</evidence>
<dbReference type="FunFam" id="3.40.50.1760:FF:000001">
    <property type="entry name" value="Glutathione synthetase"/>
    <property type="match status" value="1"/>
</dbReference>
<dbReference type="PANTHER" id="PTHR11130:SF0">
    <property type="entry name" value="GLUTATHIONE SYNTHETASE"/>
    <property type="match status" value="1"/>
</dbReference>
<dbReference type="GO" id="GO:0005524">
    <property type="term" value="F:ATP binding"/>
    <property type="evidence" value="ECO:0007669"/>
    <property type="project" value="UniProtKB-KW"/>
</dbReference>
<keyword evidence="9" id="KW-0547">Nucleotide-binding</keyword>
<dbReference type="PIRSF" id="PIRSF001558">
    <property type="entry name" value="GSHase"/>
    <property type="match status" value="1"/>
</dbReference>
<dbReference type="InterPro" id="IPR014709">
    <property type="entry name" value="Glutathione_synthase_C_euk"/>
</dbReference>
<keyword evidence="7" id="KW-0317">Glutathione biosynthesis</keyword>
<feature type="domain" description="Glutathione synthase substrate-binding" evidence="12">
    <location>
        <begin position="194"/>
        <end position="294"/>
    </location>
</feature>
<dbReference type="InterPro" id="IPR037013">
    <property type="entry name" value="GSH-S_sub-bd_sf"/>
</dbReference>
<evidence type="ECO:0000256" key="9">
    <source>
        <dbReference type="ARBA" id="ARBA00022741"/>
    </source>
</evidence>
<dbReference type="GO" id="GO:0046872">
    <property type="term" value="F:metal ion binding"/>
    <property type="evidence" value="ECO:0007669"/>
    <property type="project" value="UniProtKB-KW"/>
</dbReference>
<dbReference type="NCBIfam" id="TIGR01986">
    <property type="entry name" value="glut_syn_euk"/>
    <property type="match status" value="1"/>
</dbReference>
<accession>A0A3B1A9I2</accession>
<dbReference type="GO" id="GO:0005829">
    <property type="term" value="C:cytosol"/>
    <property type="evidence" value="ECO:0007669"/>
    <property type="project" value="TreeGrafter"/>
</dbReference>
<evidence type="ECO:0000259" key="12">
    <source>
        <dbReference type="Pfam" id="PF03199"/>
    </source>
</evidence>
<dbReference type="PANTHER" id="PTHR11130">
    <property type="entry name" value="GLUTATHIONE SYNTHETASE"/>
    <property type="match status" value="1"/>
</dbReference>
<dbReference type="GO" id="GO:0004363">
    <property type="term" value="F:glutathione synthase activity"/>
    <property type="evidence" value="ECO:0007669"/>
    <property type="project" value="UniProtKB-EC"/>
</dbReference>
<evidence type="ECO:0000256" key="4">
    <source>
        <dbReference type="ARBA" id="ARBA00011738"/>
    </source>
</evidence>
<organism evidence="13">
    <name type="scientific">hydrothermal vent metagenome</name>
    <dbReference type="NCBI Taxonomy" id="652676"/>
    <lineage>
        <taxon>unclassified sequences</taxon>
        <taxon>metagenomes</taxon>
        <taxon>ecological metagenomes</taxon>
    </lineage>
</organism>
<dbReference type="InterPro" id="IPR016185">
    <property type="entry name" value="PreATP-grasp_dom_sf"/>
</dbReference>
<dbReference type="GO" id="GO:0043295">
    <property type="term" value="F:glutathione binding"/>
    <property type="evidence" value="ECO:0007669"/>
    <property type="project" value="TreeGrafter"/>
</dbReference>
<keyword evidence="11" id="KW-0460">Magnesium</keyword>
<keyword evidence="10" id="KW-0067">ATP-binding</keyword>
<dbReference type="Pfam" id="PF03917">
    <property type="entry name" value="GSH_synth_ATP"/>
    <property type="match status" value="1"/>
</dbReference>
<dbReference type="InterPro" id="IPR005615">
    <property type="entry name" value="Glutathione_synthase"/>
</dbReference>